<sequence length="309" mass="34720">MLEEPFDISNAVDVWLVGQKVSPTQRKERYVRESFSHPAKMLPELAARLIRTYTKEGELVLDPMSGIGTSGVEAIWQNRNYVGIEVETQYAKLQEESLRLAESQGAEGSWNVYNRDAREGFSAETVDLICFSPPYHDAIHNQGDEIARIKRKIDSGKATPAMLSRFKNWKPESEYAGAGTRSFGYSSNGENIGHQNGDQYWRSMDHIYGKAYDALKPGGYLAVATKEQRDRKTGNLTNLYGDTVAHCQAIGFGLHQHIAAVLCKIHGDGEVIPRTSHWQRMAVKKANESERVVLLNQFEDVAVFRKPLT</sequence>
<accession>A0A173LIT7</accession>
<dbReference type="GO" id="GO:0003677">
    <property type="term" value="F:DNA binding"/>
    <property type="evidence" value="ECO:0007669"/>
    <property type="project" value="InterPro"/>
</dbReference>
<dbReference type="InterPro" id="IPR001091">
    <property type="entry name" value="RM_Methyltransferase"/>
</dbReference>
<gene>
    <name evidence="5" type="ORF">BJL86_0558</name>
</gene>
<dbReference type="CDD" id="cd02440">
    <property type="entry name" value="AdoMet_MTases"/>
    <property type="match status" value="1"/>
</dbReference>
<reference evidence="5 6" key="1">
    <citation type="submission" date="2016-06" db="EMBL/GenBank/DDBJ databases">
        <title>Complete genome sequence of a saline-alkali tolerant type strain Dietzia timorensis ID05-A0528T.</title>
        <authorList>
            <person name="Wu X."/>
        </authorList>
    </citation>
    <scope>NUCLEOTIDE SEQUENCE [LARGE SCALE GENOMIC DNA]</scope>
    <source>
        <strain evidence="5 6">ID05-A0528</strain>
    </source>
</reference>
<dbReference type="EC" id="2.1.1.-" evidence="3"/>
<dbReference type="Proteomes" id="UP000186104">
    <property type="component" value="Chromosome"/>
</dbReference>
<protein>
    <recommendedName>
        <fullName evidence="3">Methyltransferase</fullName>
        <ecNumber evidence="3">2.1.1.-</ecNumber>
    </recommendedName>
</protein>
<proteinExistence type="inferred from homology"/>
<evidence type="ECO:0000313" key="6">
    <source>
        <dbReference type="Proteomes" id="UP000186104"/>
    </source>
</evidence>
<dbReference type="InterPro" id="IPR029063">
    <property type="entry name" value="SAM-dependent_MTases_sf"/>
</dbReference>
<keyword evidence="6" id="KW-1185">Reference proteome</keyword>
<dbReference type="SUPFAM" id="SSF53335">
    <property type="entry name" value="S-adenosyl-L-methionine-dependent methyltransferases"/>
    <property type="match status" value="2"/>
</dbReference>
<dbReference type="EMBL" id="CP015961">
    <property type="protein sequence ID" value="ANI91361.1"/>
    <property type="molecule type" value="Genomic_DNA"/>
</dbReference>
<dbReference type="InterPro" id="IPR002941">
    <property type="entry name" value="DNA_methylase_N4/N6"/>
</dbReference>
<evidence type="ECO:0000259" key="4">
    <source>
        <dbReference type="Pfam" id="PF01555"/>
    </source>
</evidence>
<dbReference type="KEGG" id="dtm:BJL86_0558"/>
<evidence type="ECO:0000313" key="5">
    <source>
        <dbReference type="EMBL" id="ANI91361.1"/>
    </source>
</evidence>
<evidence type="ECO:0000256" key="3">
    <source>
        <dbReference type="RuleBase" id="RU362026"/>
    </source>
</evidence>
<dbReference type="GO" id="GO:0008170">
    <property type="term" value="F:N-methyltransferase activity"/>
    <property type="evidence" value="ECO:0007669"/>
    <property type="project" value="InterPro"/>
</dbReference>
<dbReference type="STRING" id="499555.BJL86_0558"/>
<dbReference type="OrthoDB" id="9773060at2"/>
<dbReference type="Pfam" id="PF01555">
    <property type="entry name" value="N6_N4_Mtase"/>
    <property type="match status" value="1"/>
</dbReference>
<name>A0A173LIT7_9ACTN</name>
<comment type="similarity">
    <text evidence="3">Belongs to the N(4)/N(6)-methyltransferase family.</text>
</comment>
<dbReference type="Gene3D" id="3.40.50.150">
    <property type="entry name" value="Vaccinia Virus protein VP39"/>
    <property type="match status" value="2"/>
</dbReference>
<dbReference type="RefSeq" id="WP_075844799.1">
    <property type="nucleotide sequence ID" value="NZ_CP015961.1"/>
</dbReference>
<keyword evidence="2" id="KW-0808">Transferase</keyword>
<feature type="domain" description="DNA methylase N-4/N-6" evidence="4">
    <location>
        <begin position="13"/>
        <end position="94"/>
    </location>
</feature>
<evidence type="ECO:0000256" key="2">
    <source>
        <dbReference type="ARBA" id="ARBA00022679"/>
    </source>
</evidence>
<keyword evidence="1 5" id="KW-0489">Methyltransferase</keyword>
<evidence type="ECO:0000256" key="1">
    <source>
        <dbReference type="ARBA" id="ARBA00022603"/>
    </source>
</evidence>
<dbReference type="PRINTS" id="PR00508">
    <property type="entry name" value="S21N4MTFRASE"/>
</dbReference>
<dbReference type="AlphaFoldDB" id="A0A173LIT7"/>
<dbReference type="GO" id="GO:0032259">
    <property type="term" value="P:methylation"/>
    <property type="evidence" value="ECO:0007669"/>
    <property type="project" value="UniProtKB-KW"/>
</dbReference>
<organism evidence="5 6">
    <name type="scientific">Dietzia timorensis</name>
    <dbReference type="NCBI Taxonomy" id="499555"/>
    <lineage>
        <taxon>Bacteria</taxon>
        <taxon>Bacillati</taxon>
        <taxon>Actinomycetota</taxon>
        <taxon>Actinomycetes</taxon>
        <taxon>Mycobacteriales</taxon>
        <taxon>Dietziaceae</taxon>
        <taxon>Dietzia</taxon>
    </lineage>
</organism>